<dbReference type="InterPro" id="IPR016195">
    <property type="entry name" value="Pol/histidinol_Pase-like"/>
</dbReference>
<dbReference type="Gene3D" id="1.10.150.650">
    <property type="match status" value="1"/>
</dbReference>
<dbReference type="PANTHER" id="PTHR42924">
    <property type="entry name" value="EXONUCLEASE"/>
    <property type="match status" value="1"/>
</dbReference>
<reference evidence="2 3" key="1">
    <citation type="submission" date="2021-08" db="EMBL/GenBank/DDBJ databases">
        <title>Nocardioides bacterium WL0053 sp. nov., isolated from the sediment.</title>
        <authorList>
            <person name="Wang L."/>
            <person name="Zhang D."/>
            <person name="Zhang A."/>
        </authorList>
    </citation>
    <scope>NUCLEOTIDE SEQUENCE [LARGE SCALE GENOMIC DNA]</scope>
    <source>
        <strain evidence="2 3">WL0053</strain>
    </source>
</reference>
<evidence type="ECO:0000313" key="2">
    <source>
        <dbReference type="EMBL" id="MBY9075434.1"/>
    </source>
</evidence>
<feature type="domain" description="Polymerase/histidinol phosphatase N-terminal" evidence="1">
    <location>
        <begin position="3"/>
        <end position="68"/>
    </location>
</feature>
<dbReference type="SUPFAM" id="SSF89550">
    <property type="entry name" value="PHP domain-like"/>
    <property type="match status" value="1"/>
</dbReference>
<proteinExistence type="predicted"/>
<dbReference type="Proteomes" id="UP000754710">
    <property type="component" value="Unassembled WGS sequence"/>
</dbReference>
<gene>
    <name evidence="2" type="ORF">K1X13_11440</name>
</gene>
<protein>
    <submittedName>
        <fullName evidence="2">PHP domain-containing protein</fullName>
    </submittedName>
</protein>
<dbReference type="SMART" id="SM00481">
    <property type="entry name" value="POLIIIAc"/>
    <property type="match status" value="1"/>
</dbReference>
<accession>A0ABS7RK55</accession>
<evidence type="ECO:0000259" key="1">
    <source>
        <dbReference type="SMART" id="SM00481"/>
    </source>
</evidence>
<keyword evidence="3" id="KW-1185">Reference proteome</keyword>
<comment type="caution">
    <text evidence="2">The sequence shown here is derived from an EMBL/GenBank/DDBJ whole genome shotgun (WGS) entry which is preliminary data.</text>
</comment>
<evidence type="ECO:0000313" key="3">
    <source>
        <dbReference type="Proteomes" id="UP000754710"/>
    </source>
</evidence>
<dbReference type="PANTHER" id="PTHR42924:SF3">
    <property type="entry name" value="POLYMERASE_HISTIDINOL PHOSPHATASE N-TERMINAL DOMAIN-CONTAINING PROTEIN"/>
    <property type="match status" value="1"/>
</dbReference>
<organism evidence="2 3">
    <name type="scientific">Nocardioides jiangsuensis</name>
    <dbReference type="NCBI Taxonomy" id="2866161"/>
    <lineage>
        <taxon>Bacteria</taxon>
        <taxon>Bacillati</taxon>
        <taxon>Actinomycetota</taxon>
        <taxon>Actinomycetes</taxon>
        <taxon>Propionibacteriales</taxon>
        <taxon>Nocardioidaceae</taxon>
        <taxon>Nocardioides</taxon>
    </lineage>
</organism>
<dbReference type="RefSeq" id="WP_221025183.1">
    <property type="nucleotide sequence ID" value="NZ_JAIEZQ010000002.1"/>
</dbReference>
<dbReference type="EMBL" id="JAIEZQ010000002">
    <property type="protein sequence ID" value="MBY9075434.1"/>
    <property type="molecule type" value="Genomic_DNA"/>
</dbReference>
<dbReference type="Gene3D" id="3.20.20.140">
    <property type="entry name" value="Metal-dependent hydrolases"/>
    <property type="match status" value="1"/>
</dbReference>
<name>A0ABS7RK55_9ACTN</name>
<dbReference type="CDD" id="cd07438">
    <property type="entry name" value="PHP_HisPPase_AMP"/>
    <property type="match status" value="1"/>
</dbReference>
<dbReference type="InterPro" id="IPR052018">
    <property type="entry name" value="PHP_domain"/>
</dbReference>
<dbReference type="InterPro" id="IPR004013">
    <property type="entry name" value="PHP_dom"/>
</dbReference>
<dbReference type="Pfam" id="PF02811">
    <property type="entry name" value="PHP"/>
    <property type="match status" value="1"/>
</dbReference>
<sequence>MRIDLHTHSDRSDGTMTPADLVRHAREEGIDVLGLTDHDTTEGWAEAAEAAEEAGLTLVRGIELSCVLQGSGVHLLAYLPDPEHRRLGDELVRILEGRNARLPATLERLRRIGIDIEADDVRRLAGDAAAMGRPHVADALVAKGVVRDRGEAFDRYLGPQGPAYVHRYAADLVTMIDTVADAGGVSVIAHPWAKRHNHQALDEAGLAALKEAGLAGVEVDHQDHDTATRDRLRSVARNLDLLVTGSSDFHGEGKVDHDLGCNTTDPDEYARLLDLARAAERASGRRTPEVVGR</sequence>
<dbReference type="InterPro" id="IPR003141">
    <property type="entry name" value="Pol/His_phosphatase_N"/>
</dbReference>